<feature type="region of interest" description="Disordered" evidence="1">
    <location>
        <begin position="112"/>
        <end position="144"/>
    </location>
</feature>
<feature type="non-terminal residue" evidence="3">
    <location>
        <position position="521"/>
    </location>
</feature>
<protein>
    <recommendedName>
        <fullName evidence="2">Zn(2)-C6 fungal-type domain-containing protein</fullName>
    </recommendedName>
</protein>
<sequence length="521" mass="55825">MNSTSGGNRETEAEAETETMRAAAAMLSLAEPTSPSSKSNSPSPSSNETESPLPAQNTLIPTANISSVYYNTYSHSDSGVVVSVSVSDGLSARSNNNSNFITHTNNIVTNSARSSIDIDTNPRTSTDTTTGSTTGSTGTSTTRRPLPCEACRTQRKRCSTDRPSCVRCRDKNISCHYNYLAKKLDPDAQQVSKRALACVSCHFKKIKCSMERPECLNCKNRGQTCQYFVTLSELPPIPPAPISSSLPAATISPVFSPDYQPPFSANNSAMSDSDATISPHTPMSPVIPISTSSSLPYTFSPASANGLSYSSEYSNNLNYTMTRAHTTPTLTTTMTASTIFEPEPRPSTSSTSSSISYVSTASFASSVSSSIPSVSNPSKYRFSGLRGRSQSVWATVSSALVRNPLSSAARSSPIPAFSTLNHQQQQQQQPYQQHQYQSQYQKFKSKKDAKLAQAALADLAGVAPNPTSLGSLVVSRLPKLAAGTQKRLKSGKLWIMNPDTGEKGYFCPACLKEYSTSNGLK</sequence>
<feature type="compositionally biased region" description="Low complexity" evidence="1">
    <location>
        <begin position="423"/>
        <end position="439"/>
    </location>
</feature>
<dbReference type="PRINTS" id="PR00755">
    <property type="entry name" value="AFLATOXINBRP"/>
</dbReference>
<evidence type="ECO:0000313" key="4">
    <source>
        <dbReference type="Proteomes" id="UP001211907"/>
    </source>
</evidence>
<dbReference type="EMBL" id="JADGJH010002983">
    <property type="protein sequence ID" value="KAJ3093769.1"/>
    <property type="molecule type" value="Genomic_DNA"/>
</dbReference>
<evidence type="ECO:0000313" key="3">
    <source>
        <dbReference type="EMBL" id="KAJ3093769.1"/>
    </source>
</evidence>
<dbReference type="PROSITE" id="PS00463">
    <property type="entry name" value="ZN2_CY6_FUNGAL_1"/>
    <property type="match status" value="1"/>
</dbReference>
<dbReference type="CDD" id="cd00067">
    <property type="entry name" value="GAL4"/>
    <property type="match status" value="2"/>
</dbReference>
<dbReference type="AlphaFoldDB" id="A0AAD5SRT7"/>
<feature type="region of interest" description="Disordered" evidence="1">
    <location>
        <begin position="419"/>
        <end position="439"/>
    </location>
</feature>
<proteinExistence type="predicted"/>
<feature type="compositionally biased region" description="Low complexity" evidence="1">
    <location>
        <begin position="124"/>
        <end position="142"/>
    </location>
</feature>
<comment type="caution">
    <text evidence="3">The sequence shown here is derived from an EMBL/GenBank/DDBJ whole genome shotgun (WGS) entry which is preliminary data.</text>
</comment>
<dbReference type="PROSITE" id="PS50048">
    <property type="entry name" value="ZN2_CY6_FUNGAL_2"/>
    <property type="match status" value="2"/>
</dbReference>
<dbReference type="SMART" id="SM00066">
    <property type="entry name" value="GAL4"/>
    <property type="match status" value="2"/>
</dbReference>
<feature type="domain" description="Zn(2)-C6 fungal-type" evidence="2">
    <location>
        <begin position="147"/>
        <end position="177"/>
    </location>
</feature>
<dbReference type="Proteomes" id="UP001211907">
    <property type="component" value="Unassembled WGS sequence"/>
</dbReference>
<feature type="domain" description="Zn(2)-C6 fungal-type" evidence="2">
    <location>
        <begin position="197"/>
        <end position="227"/>
    </location>
</feature>
<dbReference type="InterPro" id="IPR001138">
    <property type="entry name" value="Zn2Cys6_DnaBD"/>
</dbReference>
<dbReference type="SUPFAM" id="SSF57701">
    <property type="entry name" value="Zn2/Cys6 DNA-binding domain"/>
    <property type="match status" value="2"/>
</dbReference>
<evidence type="ECO:0000256" key="1">
    <source>
        <dbReference type="SAM" id="MobiDB-lite"/>
    </source>
</evidence>
<dbReference type="GO" id="GO:0000981">
    <property type="term" value="F:DNA-binding transcription factor activity, RNA polymerase II-specific"/>
    <property type="evidence" value="ECO:0007669"/>
    <property type="project" value="InterPro"/>
</dbReference>
<evidence type="ECO:0000259" key="2">
    <source>
        <dbReference type="PROSITE" id="PS50048"/>
    </source>
</evidence>
<reference evidence="3" key="1">
    <citation type="submission" date="2020-05" db="EMBL/GenBank/DDBJ databases">
        <title>Phylogenomic resolution of chytrid fungi.</title>
        <authorList>
            <person name="Stajich J.E."/>
            <person name="Amses K."/>
            <person name="Simmons R."/>
            <person name="Seto K."/>
            <person name="Myers J."/>
            <person name="Bonds A."/>
            <person name="Quandt C.A."/>
            <person name="Barry K."/>
            <person name="Liu P."/>
            <person name="Grigoriev I."/>
            <person name="Longcore J.E."/>
            <person name="James T.Y."/>
        </authorList>
    </citation>
    <scope>NUCLEOTIDE SEQUENCE</scope>
    <source>
        <strain evidence="3">JEL0513</strain>
    </source>
</reference>
<dbReference type="GO" id="GO:0008270">
    <property type="term" value="F:zinc ion binding"/>
    <property type="evidence" value="ECO:0007669"/>
    <property type="project" value="InterPro"/>
</dbReference>
<organism evidence="3 4">
    <name type="scientific">Physocladia obscura</name>
    <dbReference type="NCBI Taxonomy" id="109957"/>
    <lineage>
        <taxon>Eukaryota</taxon>
        <taxon>Fungi</taxon>
        <taxon>Fungi incertae sedis</taxon>
        <taxon>Chytridiomycota</taxon>
        <taxon>Chytridiomycota incertae sedis</taxon>
        <taxon>Chytridiomycetes</taxon>
        <taxon>Chytridiales</taxon>
        <taxon>Chytriomycetaceae</taxon>
        <taxon>Physocladia</taxon>
    </lineage>
</organism>
<name>A0AAD5SRT7_9FUNG</name>
<feature type="compositionally biased region" description="Polar residues" evidence="1">
    <location>
        <begin position="112"/>
        <end position="123"/>
    </location>
</feature>
<dbReference type="Pfam" id="PF00172">
    <property type="entry name" value="Zn_clus"/>
    <property type="match status" value="2"/>
</dbReference>
<keyword evidence="4" id="KW-1185">Reference proteome</keyword>
<dbReference type="InterPro" id="IPR036864">
    <property type="entry name" value="Zn2-C6_fun-type_DNA-bd_sf"/>
</dbReference>
<feature type="region of interest" description="Disordered" evidence="1">
    <location>
        <begin position="1"/>
        <end position="56"/>
    </location>
</feature>
<accession>A0AAD5SRT7</accession>
<dbReference type="Gene3D" id="4.10.240.10">
    <property type="entry name" value="Zn(2)-C6 fungal-type DNA-binding domain"/>
    <property type="match status" value="2"/>
</dbReference>
<gene>
    <name evidence="3" type="ORF">HK100_006420</name>
</gene>
<feature type="compositionally biased region" description="Low complexity" evidence="1">
    <location>
        <begin position="20"/>
        <end position="52"/>
    </location>
</feature>